<proteinExistence type="predicted"/>
<name>A0A2A2D832_9ACTN</name>
<dbReference type="AlphaFoldDB" id="A0A2A2D832"/>
<dbReference type="Proteomes" id="UP000218944">
    <property type="component" value="Unassembled WGS sequence"/>
</dbReference>
<evidence type="ECO:0000313" key="2">
    <source>
        <dbReference type="EMBL" id="PAU47606.1"/>
    </source>
</evidence>
<keyword evidence="3" id="KW-1185">Reference proteome</keyword>
<gene>
    <name evidence="2" type="ORF">CK936_17770</name>
</gene>
<accession>A0A2A2D832</accession>
<dbReference type="RefSeq" id="WP_095581953.1">
    <property type="nucleotide sequence ID" value="NZ_JAJQQQ010000001.1"/>
</dbReference>
<protein>
    <submittedName>
        <fullName evidence="2">Uncharacterized protein</fullName>
    </submittedName>
</protein>
<feature type="compositionally biased region" description="Polar residues" evidence="1">
    <location>
        <begin position="88"/>
        <end position="109"/>
    </location>
</feature>
<evidence type="ECO:0000313" key="3">
    <source>
        <dbReference type="Proteomes" id="UP000218944"/>
    </source>
</evidence>
<sequence>MATTLTRPAPERVAERAREILSTMEADQEFERLWRTCAQYSSDWDDFYGYPIIPDYDAVGDAPQLFKETIRTMAIKSAVYDLMDGDETTATTPTSVTGRLSGRSTNGSGSAVRRPNGAGKCWTRCTPGSASPSAGKG</sequence>
<evidence type="ECO:0000256" key="1">
    <source>
        <dbReference type="SAM" id="MobiDB-lite"/>
    </source>
</evidence>
<reference evidence="2 3" key="1">
    <citation type="submission" date="2017-08" db="EMBL/GenBank/DDBJ databases">
        <title>Genome sequence of Streptomyces albireticuli NRRL B-1670.</title>
        <authorList>
            <person name="Graham D.E."/>
            <person name="Mahan K.M."/>
            <person name="Klingeman D.M."/>
            <person name="Hettich R.L."/>
            <person name="Parry R.J."/>
            <person name="Spain J.C."/>
        </authorList>
    </citation>
    <scope>NUCLEOTIDE SEQUENCE [LARGE SCALE GENOMIC DNA]</scope>
    <source>
        <strain evidence="2 3">NRRL B-1670</strain>
    </source>
</reference>
<feature type="compositionally biased region" description="Polar residues" evidence="1">
    <location>
        <begin position="126"/>
        <end position="137"/>
    </location>
</feature>
<feature type="region of interest" description="Disordered" evidence="1">
    <location>
        <begin position="86"/>
        <end position="137"/>
    </location>
</feature>
<comment type="caution">
    <text evidence="2">The sequence shown here is derived from an EMBL/GenBank/DDBJ whole genome shotgun (WGS) entry which is preliminary data.</text>
</comment>
<dbReference type="EMBL" id="NSJV01000350">
    <property type="protein sequence ID" value="PAU47606.1"/>
    <property type="molecule type" value="Genomic_DNA"/>
</dbReference>
<organism evidence="2 3">
    <name type="scientific">Streptomyces albireticuli</name>
    <dbReference type="NCBI Taxonomy" id="1940"/>
    <lineage>
        <taxon>Bacteria</taxon>
        <taxon>Bacillati</taxon>
        <taxon>Actinomycetota</taxon>
        <taxon>Actinomycetes</taxon>
        <taxon>Kitasatosporales</taxon>
        <taxon>Streptomycetaceae</taxon>
        <taxon>Streptomyces</taxon>
    </lineage>
</organism>